<name>A0A7Y9ZMG6_9ACTN</name>
<protein>
    <submittedName>
        <fullName evidence="3">Uncharacterized protein</fullName>
    </submittedName>
</protein>
<comment type="caution">
    <text evidence="3">The sequence shown here is derived from an EMBL/GenBank/DDBJ whole genome shotgun (WGS) entry which is preliminary data.</text>
</comment>
<evidence type="ECO:0000313" key="3">
    <source>
        <dbReference type="EMBL" id="NYI47556.1"/>
    </source>
</evidence>
<evidence type="ECO:0000313" key="4">
    <source>
        <dbReference type="Proteomes" id="UP000562045"/>
    </source>
</evidence>
<evidence type="ECO:0000256" key="2">
    <source>
        <dbReference type="SAM" id="Phobius"/>
    </source>
</evidence>
<keyword evidence="2" id="KW-0812">Transmembrane</keyword>
<gene>
    <name evidence="3" type="ORF">BJ993_004636</name>
</gene>
<reference evidence="3 4" key="1">
    <citation type="submission" date="2020-07" db="EMBL/GenBank/DDBJ databases">
        <title>Sequencing the genomes of 1000 actinobacteria strains.</title>
        <authorList>
            <person name="Klenk H.-P."/>
        </authorList>
    </citation>
    <scope>NUCLEOTIDE SEQUENCE [LARGE SCALE GENOMIC DNA]</scope>
    <source>
        <strain evidence="3 4">DSM 15131</strain>
    </source>
</reference>
<proteinExistence type="predicted"/>
<dbReference type="AlphaFoldDB" id="A0A7Y9ZMG6"/>
<keyword evidence="2" id="KW-0472">Membrane</keyword>
<evidence type="ECO:0000256" key="1">
    <source>
        <dbReference type="SAM" id="MobiDB-lite"/>
    </source>
</evidence>
<organism evidence="3 4">
    <name type="scientific">Nocardioides aromaticivorans</name>
    <dbReference type="NCBI Taxonomy" id="200618"/>
    <lineage>
        <taxon>Bacteria</taxon>
        <taxon>Bacillati</taxon>
        <taxon>Actinomycetota</taxon>
        <taxon>Actinomycetes</taxon>
        <taxon>Propionibacteriales</taxon>
        <taxon>Nocardioidaceae</taxon>
        <taxon>Nocardioides</taxon>
    </lineage>
</organism>
<sequence>MNEMNDIDTLIGPALRERMRSEQPDLEHLAGSSLRAGLRLRRRRRVATVASGTAAVAVVGVGVAVTQGGGGTTAADPDVATSTSPEPSPTATVTEADASVTAPAGEPTLPVTLVAPGWSCESYPVDDKMWCTKPGTDGISVNVRDGAEHDAWAGDPDKGGSSMWVSPVHGNYFVSIQGGAEPLASAELKAVIAGLQFADSWQRP</sequence>
<feature type="transmembrane region" description="Helical" evidence="2">
    <location>
        <begin position="46"/>
        <end position="65"/>
    </location>
</feature>
<keyword evidence="2" id="KW-1133">Transmembrane helix</keyword>
<dbReference type="EMBL" id="JACBZM010000001">
    <property type="protein sequence ID" value="NYI47556.1"/>
    <property type="molecule type" value="Genomic_DNA"/>
</dbReference>
<feature type="region of interest" description="Disordered" evidence="1">
    <location>
        <begin position="68"/>
        <end position="107"/>
    </location>
</feature>
<accession>A0A7Y9ZMG6</accession>
<dbReference type="RefSeq" id="WP_179651568.1">
    <property type="nucleotide sequence ID" value="NZ_JACBZM010000001.1"/>
</dbReference>
<feature type="compositionally biased region" description="Low complexity" evidence="1">
    <location>
        <begin position="73"/>
        <end position="96"/>
    </location>
</feature>
<dbReference type="Proteomes" id="UP000562045">
    <property type="component" value="Unassembled WGS sequence"/>
</dbReference>